<dbReference type="SMART" id="SM00906">
    <property type="entry name" value="Fungal_trans"/>
    <property type="match status" value="1"/>
</dbReference>
<dbReference type="SUPFAM" id="SSF57701">
    <property type="entry name" value="Zn2/Cys6 DNA-binding domain"/>
    <property type="match status" value="1"/>
</dbReference>
<dbReference type="CDD" id="cd12148">
    <property type="entry name" value="fungal_TF_MHR"/>
    <property type="match status" value="1"/>
</dbReference>
<evidence type="ECO:0000256" key="3">
    <source>
        <dbReference type="ARBA" id="ARBA00023125"/>
    </source>
</evidence>
<comment type="caution">
    <text evidence="7">The sequence shown here is derived from an EMBL/GenBank/DDBJ whole genome shotgun (WGS) entry which is preliminary data.</text>
</comment>
<dbReference type="Proteomes" id="UP000022910">
    <property type="component" value="Unassembled WGS sequence"/>
</dbReference>
<dbReference type="Pfam" id="PF04082">
    <property type="entry name" value="Fungal_trans"/>
    <property type="match status" value="1"/>
</dbReference>
<dbReference type="GO" id="GO:0006351">
    <property type="term" value="P:DNA-templated transcription"/>
    <property type="evidence" value="ECO:0007669"/>
    <property type="project" value="InterPro"/>
</dbReference>
<feature type="compositionally biased region" description="Low complexity" evidence="5">
    <location>
        <begin position="64"/>
        <end position="116"/>
    </location>
</feature>
<reference evidence="7 8" key="1">
    <citation type="submission" date="2014-02" db="EMBL/GenBank/DDBJ databases">
        <title>Single nucleus genome sequencing reveals high similarity among nuclei of an endomycorrhizal fungus.</title>
        <authorList>
            <person name="Lin K."/>
            <person name="Geurts R."/>
            <person name="Zhang Z."/>
            <person name="Limpens E."/>
            <person name="Saunders D.G."/>
            <person name="Mu D."/>
            <person name="Pang E."/>
            <person name="Cao H."/>
            <person name="Cha H."/>
            <person name="Lin T."/>
            <person name="Zhou Q."/>
            <person name="Shang Y."/>
            <person name="Li Y."/>
            <person name="Ivanov S."/>
            <person name="Sharma T."/>
            <person name="Velzen R.V."/>
            <person name="Ruijter N.D."/>
            <person name="Aanen D.K."/>
            <person name="Win J."/>
            <person name="Kamoun S."/>
            <person name="Bisseling T."/>
            <person name="Huang S."/>
        </authorList>
    </citation>
    <scope>NUCLEOTIDE SEQUENCE [LARGE SCALE GENOMIC DNA]</scope>
    <source>
        <strain evidence="8">DAOM197198w</strain>
    </source>
</reference>
<protein>
    <submittedName>
        <fullName evidence="7">Asg1p</fullName>
    </submittedName>
</protein>
<dbReference type="InterPro" id="IPR007219">
    <property type="entry name" value="XnlR_reg_dom"/>
</dbReference>
<dbReference type="PANTHER" id="PTHR46910">
    <property type="entry name" value="TRANSCRIPTION FACTOR PDR1"/>
    <property type="match status" value="1"/>
</dbReference>
<dbReference type="PROSITE" id="PS50048">
    <property type="entry name" value="ZN2_CY6_FUNGAL_2"/>
    <property type="match status" value="1"/>
</dbReference>
<dbReference type="GO" id="GO:0000981">
    <property type="term" value="F:DNA-binding transcription factor activity, RNA polymerase II-specific"/>
    <property type="evidence" value="ECO:0007669"/>
    <property type="project" value="InterPro"/>
</dbReference>
<dbReference type="PANTHER" id="PTHR46910:SF3">
    <property type="entry name" value="HALOTOLERANCE PROTEIN 9-RELATED"/>
    <property type="match status" value="1"/>
</dbReference>
<dbReference type="Pfam" id="PF00172">
    <property type="entry name" value="Zn_clus"/>
    <property type="match status" value="1"/>
</dbReference>
<evidence type="ECO:0000256" key="1">
    <source>
        <dbReference type="ARBA" id="ARBA00004123"/>
    </source>
</evidence>
<dbReference type="EMBL" id="JEMT01016564">
    <property type="protein sequence ID" value="EXX70588.1"/>
    <property type="molecule type" value="Genomic_DNA"/>
</dbReference>
<evidence type="ECO:0000256" key="2">
    <source>
        <dbReference type="ARBA" id="ARBA00022723"/>
    </source>
</evidence>
<sequence length="919" mass="102074">MSYSSVVWIDDPFFIKRQRVQMACSFCRQRKIRCDGRNPCANCKKYATACTYVKIERQPRKPSRNGNDNENNDNNNGGSSSGSGNNQSSSQSTNSNSLNVSSQQTGTSTRQSSNSGRGKRPIEEVEQLPPNLPPSRRSAPSTQGIFNPNPTMTTPPQSANWQSNSISVAKPEPKLPLIDNPVMPNNDVIEHLLALYWVNVHPYVPVLNKNLFLQQRENANDPPSPLLLNAMFAVSAEFSERPSVRSDPETHETGGWIYFDRARALLDDFMDAPRMSTIAALILMSIYQQHNTRRSGISPGYFRRWMYIGMANRMALELELNKDCEDPLLDNSHKNLRKRLWWSLFMVDVLVCCGIGKASNIEEDECTIPEPDIDIDEPELKSNGAINEFVHQVRFTRMLHLLLKHNFSSKLSASPYNQDNIVANFEEQIHTWAFHLPLQSTDTLIGNSNKFSTQSTHLHMLYHSFIILLHRRYIANFESLLKCTQAAAQVTPIGEKILRTASTPFRGFLNCTTWCLLQAGMIHALNKFRGNEETSQVAEQHYDKIVVLFQRYSQFTALHVLQDHANTCSSHRLSMMDYWSSPENGQQQQQQHHQHHHQQTHDSMFTLSNLGAGSKVGNIINNSPIHNHDFIITSSNNLPSILSPPIIKSSLPISEFVSSPTSLLPSADNCTKITSSRFNNDQFQNLSYGTTLHMSPGTAANNGFLTQINTPFPSPPHGTVSPLCQTPNESPNVDLGQFTNITSPLIDSEGTPVHSPNHYVDYNPFPVLGKDQGSGCAELLNNDEDGWPFSGHEATTTSAWQHKHYSNNTTHLENENYHPHPATPSASPVDVFGISTPTIHASPTTSPFHSPTQQDVDGGIESNTISNDSTPSIGNTTPPGGYSQSAYNSSPISSNRHESESSCGTGYVVSGFSGLGICS</sequence>
<organism evidence="7 8">
    <name type="scientific">Rhizophagus irregularis (strain DAOM 197198w)</name>
    <name type="common">Glomus intraradices</name>
    <dbReference type="NCBI Taxonomy" id="1432141"/>
    <lineage>
        <taxon>Eukaryota</taxon>
        <taxon>Fungi</taxon>
        <taxon>Fungi incertae sedis</taxon>
        <taxon>Mucoromycota</taxon>
        <taxon>Glomeromycotina</taxon>
        <taxon>Glomeromycetes</taxon>
        <taxon>Glomerales</taxon>
        <taxon>Glomeraceae</taxon>
        <taxon>Rhizophagus</taxon>
    </lineage>
</organism>
<evidence type="ECO:0000256" key="5">
    <source>
        <dbReference type="SAM" id="MobiDB-lite"/>
    </source>
</evidence>
<feature type="compositionally biased region" description="Polar residues" evidence="5">
    <location>
        <begin position="837"/>
        <end position="894"/>
    </location>
</feature>
<dbReference type="GO" id="GO:0003677">
    <property type="term" value="F:DNA binding"/>
    <property type="evidence" value="ECO:0007669"/>
    <property type="project" value="UniProtKB-KW"/>
</dbReference>
<keyword evidence="2" id="KW-0479">Metal-binding</keyword>
<feature type="region of interest" description="Disordered" evidence="5">
    <location>
        <begin position="837"/>
        <end position="905"/>
    </location>
</feature>
<dbReference type="STRING" id="1432141.A0A015MUZ3"/>
<dbReference type="GO" id="GO:0005634">
    <property type="term" value="C:nucleus"/>
    <property type="evidence" value="ECO:0007669"/>
    <property type="project" value="UniProtKB-SubCell"/>
</dbReference>
<dbReference type="GO" id="GO:0008270">
    <property type="term" value="F:zinc ion binding"/>
    <property type="evidence" value="ECO:0007669"/>
    <property type="project" value="InterPro"/>
</dbReference>
<name>A0A015MUZ3_RHIIW</name>
<evidence type="ECO:0000256" key="4">
    <source>
        <dbReference type="ARBA" id="ARBA00023242"/>
    </source>
</evidence>
<feature type="compositionally biased region" description="Polar residues" evidence="5">
    <location>
        <begin position="138"/>
        <end position="163"/>
    </location>
</feature>
<dbReference type="InterPro" id="IPR036864">
    <property type="entry name" value="Zn2-C6_fun-type_DNA-bd_sf"/>
</dbReference>
<evidence type="ECO:0000259" key="6">
    <source>
        <dbReference type="PROSITE" id="PS50048"/>
    </source>
</evidence>
<feature type="region of interest" description="Disordered" evidence="5">
    <location>
        <begin position="58"/>
        <end position="163"/>
    </location>
</feature>
<comment type="subcellular location">
    <subcellularLocation>
        <location evidence="1">Nucleus</location>
    </subcellularLocation>
</comment>
<keyword evidence="8" id="KW-1185">Reference proteome</keyword>
<dbReference type="AlphaFoldDB" id="A0A015MUZ3"/>
<dbReference type="CDD" id="cd00067">
    <property type="entry name" value="GAL4"/>
    <property type="match status" value="1"/>
</dbReference>
<keyword evidence="4" id="KW-0539">Nucleus</keyword>
<feature type="region of interest" description="Disordered" evidence="5">
    <location>
        <begin position="810"/>
        <end position="829"/>
    </location>
</feature>
<evidence type="ECO:0000313" key="8">
    <source>
        <dbReference type="Proteomes" id="UP000022910"/>
    </source>
</evidence>
<evidence type="ECO:0000313" key="7">
    <source>
        <dbReference type="EMBL" id="EXX70588.1"/>
    </source>
</evidence>
<dbReference type="Gene3D" id="4.10.240.10">
    <property type="entry name" value="Zn(2)-C6 fungal-type DNA-binding domain"/>
    <property type="match status" value="1"/>
</dbReference>
<proteinExistence type="predicted"/>
<keyword evidence="3" id="KW-0238">DNA-binding</keyword>
<gene>
    <name evidence="7" type="ORF">RirG_086110</name>
</gene>
<dbReference type="OMA" id="QRENAND"/>
<feature type="region of interest" description="Disordered" evidence="5">
    <location>
        <begin position="579"/>
        <end position="602"/>
    </location>
</feature>
<dbReference type="InterPro" id="IPR050987">
    <property type="entry name" value="AtrR-like"/>
</dbReference>
<dbReference type="OrthoDB" id="39175at2759"/>
<dbReference type="PROSITE" id="PS00463">
    <property type="entry name" value="ZN2_CY6_FUNGAL_1"/>
    <property type="match status" value="1"/>
</dbReference>
<dbReference type="SMART" id="SM00066">
    <property type="entry name" value="GAL4"/>
    <property type="match status" value="1"/>
</dbReference>
<feature type="domain" description="Zn(2)-C6 fungal-type" evidence="6">
    <location>
        <begin position="23"/>
        <end position="52"/>
    </location>
</feature>
<dbReference type="InterPro" id="IPR001138">
    <property type="entry name" value="Zn2Cys6_DnaBD"/>
</dbReference>
<dbReference type="HOGENOM" id="CLU_317160_0_0_1"/>
<accession>A0A015MUZ3</accession>